<reference evidence="12" key="1">
    <citation type="submission" date="2020-07" db="EMBL/GenBank/DDBJ databases">
        <title>Clarias magur genome sequencing, assembly and annotation.</title>
        <authorList>
            <person name="Kushwaha B."/>
            <person name="Kumar R."/>
            <person name="Das P."/>
            <person name="Joshi C.G."/>
            <person name="Kumar D."/>
            <person name="Nagpure N.S."/>
            <person name="Pandey M."/>
            <person name="Agarwal S."/>
            <person name="Srivastava S."/>
            <person name="Singh M."/>
            <person name="Sahoo L."/>
            <person name="Jayasankar P."/>
            <person name="Meher P.K."/>
            <person name="Koringa P.G."/>
            <person name="Iquebal M.A."/>
            <person name="Das S.P."/>
            <person name="Bit A."/>
            <person name="Patnaik S."/>
            <person name="Patel N."/>
            <person name="Shah T.M."/>
            <person name="Hinsu A."/>
            <person name="Jena J.K."/>
        </authorList>
    </citation>
    <scope>NUCLEOTIDE SEQUENCE</scope>
    <source>
        <strain evidence="12">CIFAMagur01</strain>
        <tissue evidence="12">Testis</tissue>
    </source>
</reference>
<keyword evidence="3" id="KW-0433">Leucine-rich repeat</keyword>
<name>A0A8J4UI45_CLAMG</name>
<evidence type="ECO:0000256" key="1">
    <source>
        <dbReference type="ARBA" id="ARBA00004496"/>
    </source>
</evidence>
<dbReference type="AlphaFoldDB" id="A0A8J4UI45"/>
<keyword evidence="6 9" id="KW-0863">Zinc-finger</keyword>
<dbReference type="Pfam" id="PF14484">
    <property type="entry name" value="FISNA"/>
    <property type="match status" value="1"/>
</dbReference>
<dbReference type="InterPro" id="IPR027417">
    <property type="entry name" value="P-loop_NTPase"/>
</dbReference>
<dbReference type="Pfam" id="PF13516">
    <property type="entry name" value="LRR_6"/>
    <property type="match status" value="5"/>
</dbReference>
<keyword evidence="8" id="KW-0067">ATP-binding</keyword>
<feature type="non-terminal residue" evidence="12">
    <location>
        <position position="1"/>
    </location>
</feature>
<dbReference type="Pfam" id="PF17776">
    <property type="entry name" value="NLRC4_HD2"/>
    <property type="match status" value="1"/>
</dbReference>
<dbReference type="PROSITE" id="PS50837">
    <property type="entry name" value="NACHT"/>
    <property type="match status" value="1"/>
</dbReference>
<dbReference type="Pfam" id="PF05729">
    <property type="entry name" value="NACHT"/>
    <property type="match status" value="1"/>
</dbReference>
<comment type="subcellular location">
    <subcellularLocation>
        <location evidence="1">Cytoplasm</location>
    </subcellularLocation>
</comment>
<gene>
    <name evidence="12" type="ORF">DAT39_003050</name>
</gene>
<dbReference type="SMART" id="SM00336">
    <property type="entry name" value="BBOX"/>
    <property type="match status" value="1"/>
</dbReference>
<evidence type="ECO:0000313" key="12">
    <source>
        <dbReference type="EMBL" id="KAF5907161.1"/>
    </source>
</evidence>
<dbReference type="PANTHER" id="PTHR24106">
    <property type="entry name" value="NACHT, LRR AND CARD DOMAINS-CONTAINING"/>
    <property type="match status" value="1"/>
</dbReference>
<dbReference type="FunFam" id="3.40.50.300:FF:000210">
    <property type="entry name" value="Si:dkey-16p6.1"/>
    <property type="match status" value="1"/>
</dbReference>
<dbReference type="Pfam" id="PF00643">
    <property type="entry name" value="zf-B_box"/>
    <property type="match status" value="1"/>
</dbReference>
<evidence type="ECO:0000256" key="4">
    <source>
        <dbReference type="ARBA" id="ARBA00022737"/>
    </source>
</evidence>
<dbReference type="EMBL" id="QNUK01000024">
    <property type="protein sequence ID" value="KAF5907161.1"/>
    <property type="molecule type" value="Genomic_DNA"/>
</dbReference>
<evidence type="ECO:0000259" key="10">
    <source>
        <dbReference type="PROSITE" id="PS50119"/>
    </source>
</evidence>
<proteinExistence type="predicted"/>
<feature type="domain" description="B box-type" evidence="10">
    <location>
        <begin position="40"/>
        <end position="77"/>
    </location>
</feature>
<sequence>IMDFKEDENSSAERLAIQKSKRNSVEIKGAEASPELTWYQEEKLCLQHSDPLEIYCKTDQTLICKQCATHQQHQGHNKCYTVGAKVSQELDTMTLLEQALTNVDKNKFRIYLCQNYPECLETSEMACDVQVICKLMLDRFGSEEALKIALKVMLEKGEHLETIQDRLKYKLQHHLKFKFECINEGNAQQGNPILLNDIYTELLITEGGDGGVNKEHEVRLIEEACKNRDMHETMIQCNDIFNPLPGQKKRIRTVLTKGIAGIGKTVSVHKFILDWAEGNENQDIHFIFPLPFRDLNLKRDNKYGVMQLLYQFFPQLKELQSISSEKTKVMFIFDGLDECRLPLDFMNNEMCCDLTKEVSVDVLLTNLIRGNILPSAHLWITSRPAAASQIPPECIDRVTEVRGFNDSDREGYFRKRFSDPNLADKIVTHIKSSRSLYIMCHIPVFCWISATVLGQMLGKADIEVPKTLTQMYTHFLIIQTHLKNKKYHGMIQEDIDLTESDKEMILKLGSLAFLQLEKGNLIFYEKDLIECGINVGEASEYSSICTEIFKEEFGLYREKVFCFVHLSIQEHLAAMYVQVKFANNNINVLRKDAENQKQTINMSDLHKSAIDRAMQSENGHFDLFLRFLLGLSLVSNQVLLRGLLSKHCSESMEVTVEYIKEKIRKESSAERTINLFHCLNELNYNSLVEEIHSFLRSGRHSETELKPDQCSALAYVLLTSDDVINEFNLKMCNTSLDGYQRLLPVVRNLRRAILAGVNLTDESCETLTSILQSANSHLTELDLSFNNLGDLGVKLLCNGLSNPHNKLQKLDFSYNKLELIGVKQLCDCLIHPHCKLKSLGLAGTNFSEQACELMASIFQSGNSHLEELKLGCNILRDSGVKLLTVGLVSIQCKLETLGLDRCNLTHESCEALKGVLKSCSSHLRELNLSYNKLDLSAVQQLCEGLTCPTCKLEILDLSYNTLSNSGVNLLCAGLMNPDCKIKSIRLSDVGLSEDTCKTLALTVQSANSHLRELDLSNNYIGDSGVKLLCAGLISPNSKLEKL</sequence>
<dbReference type="Gene3D" id="3.80.10.10">
    <property type="entry name" value="Ribonuclease Inhibitor"/>
    <property type="match status" value="3"/>
</dbReference>
<evidence type="ECO:0000259" key="11">
    <source>
        <dbReference type="PROSITE" id="PS50837"/>
    </source>
</evidence>
<dbReference type="GO" id="GO:0005524">
    <property type="term" value="F:ATP binding"/>
    <property type="evidence" value="ECO:0007669"/>
    <property type="project" value="UniProtKB-KW"/>
</dbReference>
<keyword evidence="2" id="KW-0963">Cytoplasm</keyword>
<evidence type="ECO:0000313" key="13">
    <source>
        <dbReference type="Proteomes" id="UP000727407"/>
    </source>
</evidence>
<feature type="domain" description="NACHT" evidence="11">
    <location>
        <begin position="252"/>
        <end position="386"/>
    </location>
</feature>
<dbReference type="GO" id="GO:0005737">
    <property type="term" value="C:cytoplasm"/>
    <property type="evidence" value="ECO:0007669"/>
    <property type="project" value="UniProtKB-SubCell"/>
</dbReference>
<dbReference type="Pfam" id="PF17779">
    <property type="entry name" value="WHD_NOD2"/>
    <property type="match status" value="1"/>
</dbReference>
<keyword evidence="6 9" id="KW-0479">Metal-binding</keyword>
<accession>A0A8J4UI45</accession>
<evidence type="ECO:0000256" key="8">
    <source>
        <dbReference type="ARBA" id="ARBA00022840"/>
    </source>
</evidence>
<dbReference type="PROSITE" id="PS50119">
    <property type="entry name" value="ZF_BBOX"/>
    <property type="match status" value="1"/>
</dbReference>
<keyword evidence="4" id="KW-0677">Repeat</keyword>
<evidence type="ECO:0000256" key="7">
    <source>
        <dbReference type="ARBA" id="ARBA00022833"/>
    </source>
</evidence>
<dbReference type="OrthoDB" id="120976at2759"/>
<dbReference type="Gene3D" id="3.40.50.300">
    <property type="entry name" value="P-loop containing nucleotide triphosphate hydrolases"/>
    <property type="match status" value="1"/>
</dbReference>
<dbReference type="InterPro" id="IPR041267">
    <property type="entry name" value="NLRP_HD2"/>
</dbReference>
<dbReference type="SUPFAM" id="SSF52047">
    <property type="entry name" value="RNI-like"/>
    <property type="match status" value="2"/>
</dbReference>
<dbReference type="InterPro" id="IPR041075">
    <property type="entry name" value="NOD1/2_WH"/>
</dbReference>
<dbReference type="InterPro" id="IPR032675">
    <property type="entry name" value="LRR_dom_sf"/>
</dbReference>
<organism evidence="12 13">
    <name type="scientific">Clarias magur</name>
    <name type="common">Asian catfish</name>
    <name type="synonym">Macropteronotus magur</name>
    <dbReference type="NCBI Taxonomy" id="1594786"/>
    <lineage>
        <taxon>Eukaryota</taxon>
        <taxon>Metazoa</taxon>
        <taxon>Chordata</taxon>
        <taxon>Craniata</taxon>
        <taxon>Vertebrata</taxon>
        <taxon>Euteleostomi</taxon>
        <taxon>Actinopterygii</taxon>
        <taxon>Neopterygii</taxon>
        <taxon>Teleostei</taxon>
        <taxon>Ostariophysi</taxon>
        <taxon>Siluriformes</taxon>
        <taxon>Clariidae</taxon>
        <taxon>Clarias</taxon>
    </lineage>
</organism>
<dbReference type="GO" id="GO:0008270">
    <property type="term" value="F:zinc ion binding"/>
    <property type="evidence" value="ECO:0007669"/>
    <property type="project" value="UniProtKB-KW"/>
</dbReference>
<dbReference type="SUPFAM" id="SSF57845">
    <property type="entry name" value="B-box zinc-binding domain"/>
    <property type="match status" value="1"/>
</dbReference>
<dbReference type="Proteomes" id="UP000727407">
    <property type="component" value="Unassembled WGS sequence"/>
</dbReference>
<keyword evidence="7" id="KW-0862">Zinc</keyword>
<dbReference type="InterPro" id="IPR001611">
    <property type="entry name" value="Leu-rich_rpt"/>
</dbReference>
<keyword evidence="5" id="KW-0547">Nucleotide-binding</keyword>
<dbReference type="InterPro" id="IPR007111">
    <property type="entry name" value="NACHT_NTPase"/>
</dbReference>
<protein>
    <submittedName>
        <fullName evidence="12">NACHT, LRR and PYD domains-containing protein 3-like isoform X1</fullName>
    </submittedName>
</protein>
<comment type="caution">
    <text evidence="12">The sequence shown here is derived from an EMBL/GenBank/DDBJ whole genome shotgun (WGS) entry which is preliminary data.</text>
</comment>
<evidence type="ECO:0000256" key="2">
    <source>
        <dbReference type="ARBA" id="ARBA00022490"/>
    </source>
</evidence>
<dbReference type="SMART" id="SM01288">
    <property type="entry name" value="FISNA"/>
    <property type="match status" value="1"/>
</dbReference>
<evidence type="ECO:0000256" key="5">
    <source>
        <dbReference type="ARBA" id="ARBA00022741"/>
    </source>
</evidence>
<dbReference type="InterPro" id="IPR029495">
    <property type="entry name" value="NACHT-assoc"/>
</dbReference>
<feature type="non-terminal residue" evidence="12">
    <location>
        <position position="1042"/>
    </location>
</feature>
<evidence type="ECO:0000256" key="3">
    <source>
        <dbReference type="ARBA" id="ARBA00022614"/>
    </source>
</evidence>
<dbReference type="InterPro" id="IPR051261">
    <property type="entry name" value="NLR"/>
</dbReference>
<keyword evidence="13" id="KW-1185">Reference proteome</keyword>
<evidence type="ECO:0000256" key="9">
    <source>
        <dbReference type="PROSITE-ProRule" id="PRU00024"/>
    </source>
</evidence>
<dbReference type="PROSITE" id="PS51450">
    <property type="entry name" value="LRR"/>
    <property type="match status" value="3"/>
</dbReference>
<dbReference type="Gene3D" id="3.30.160.60">
    <property type="entry name" value="Classic Zinc Finger"/>
    <property type="match status" value="1"/>
</dbReference>
<dbReference type="InterPro" id="IPR000315">
    <property type="entry name" value="Znf_B-box"/>
</dbReference>
<evidence type="ECO:0000256" key="6">
    <source>
        <dbReference type="ARBA" id="ARBA00022771"/>
    </source>
</evidence>
<dbReference type="SMART" id="SM00368">
    <property type="entry name" value="LRR_RI"/>
    <property type="match status" value="9"/>
</dbReference>